<dbReference type="RefSeq" id="XP_018298602.1">
    <property type="nucleotide sequence ID" value="XM_018427894.1"/>
</dbReference>
<dbReference type="Proteomes" id="UP000077315">
    <property type="component" value="Unassembled WGS sequence"/>
</dbReference>
<feature type="transmembrane region" description="Helical" evidence="5">
    <location>
        <begin position="188"/>
        <end position="206"/>
    </location>
</feature>
<name>A0A162V7H1_PHYB8</name>
<dbReference type="InterPro" id="IPR050186">
    <property type="entry name" value="TPT_transporter"/>
</dbReference>
<feature type="transmembrane region" description="Helical" evidence="5">
    <location>
        <begin position="226"/>
        <end position="249"/>
    </location>
</feature>
<gene>
    <name evidence="7" type="ORF">PHYBLDRAFT_105311</name>
</gene>
<evidence type="ECO:0000259" key="6">
    <source>
        <dbReference type="Pfam" id="PF03151"/>
    </source>
</evidence>
<feature type="transmembrane region" description="Helical" evidence="5">
    <location>
        <begin position="28"/>
        <end position="49"/>
    </location>
</feature>
<evidence type="ECO:0000313" key="8">
    <source>
        <dbReference type="Proteomes" id="UP000077315"/>
    </source>
</evidence>
<dbReference type="Pfam" id="PF03151">
    <property type="entry name" value="TPT"/>
    <property type="match status" value="1"/>
</dbReference>
<organism evidence="7 8">
    <name type="scientific">Phycomyces blakesleeanus (strain ATCC 8743b / DSM 1359 / FGSC 10004 / NBRC 33097 / NRRL 1555)</name>
    <dbReference type="NCBI Taxonomy" id="763407"/>
    <lineage>
        <taxon>Eukaryota</taxon>
        <taxon>Fungi</taxon>
        <taxon>Fungi incertae sedis</taxon>
        <taxon>Mucoromycota</taxon>
        <taxon>Mucoromycotina</taxon>
        <taxon>Mucoromycetes</taxon>
        <taxon>Mucorales</taxon>
        <taxon>Phycomycetaceae</taxon>
        <taxon>Phycomyces</taxon>
    </lineage>
</organism>
<feature type="transmembrane region" description="Helical" evidence="5">
    <location>
        <begin position="125"/>
        <end position="142"/>
    </location>
</feature>
<sequence>MYILLWYMFSTSLSLYNKNLMGRDRFNFNFPLLVSAMHALLHAIITGLMMTFGGDRWRSPSKVSMTMSDYFLKVVPCGVAAAIEICCSNASLVFITLSFYTMVKSSTPVWVLLFSFIFGFEKPRLVLITIIVVMVVGVSLTVEGETKFDRLGFGLVLVAAIVSGLRWNLTQLLLQQDRLGMNNPIATLYYLSPVMFITMLSLSLLVENPIDQFKHSKHFDSLSHVIESFGLMSIGGVLAFCMTLAELYLIKSTNTVTLSVAGISKEIVIITLSVLIYGDVLSQKTLIGLFISIVGIIAYNYNIHSRKKAAMNSKSIANFDKN</sequence>
<dbReference type="STRING" id="763407.A0A162V7H1"/>
<keyword evidence="4 5" id="KW-0472">Membrane</keyword>
<dbReference type="EMBL" id="KV440971">
    <property type="protein sequence ID" value="OAD80562.1"/>
    <property type="molecule type" value="Genomic_DNA"/>
</dbReference>
<dbReference type="AlphaFoldDB" id="A0A162V7H1"/>
<accession>A0A162V7H1</accession>
<evidence type="ECO:0000256" key="3">
    <source>
        <dbReference type="ARBA" id="ARBA00022989"/>
    </source>
</evidence>
<dbReference type="GO" id="GO:0016020">
    <property type="term" value="C:membrane"/>
    <property type="evidence" value="ECO:0007669"/>
    <property type="project" value="UniProtKB-SubCell"/>
</dbReference>
<dbReference type="PANTHER" id="PTHR11132">
    <property type="entry name" value="SOLUTE CARRIER FAMILY 35"/>
    <property type="match status" value="1"/>
</dbReference>
<feature type="domain" description="Sugar phosphate transporter" evidence="6">
    <location>
        <begin position="2"/>
        <end position="300"/>
    </location>
</feature>
<proteinExistence type="predicted"/>
<dbReference type="GeneID" id="28988800"/>
<dbReference type="VEuPathDB" id="FungiDB:PHYBLDRAFT_105311"/>
<keyword evidence="2 5" id="KW-0812">Transmembrane</keyword>
<dbReference type="InParanoid" id="A0A162V7H1"/>
<feature type="transmembrane region" description="Helical" evidence="5">
    <location>
        <begin position="148"/>
        <end position="167"/>
    </location>
</feature>
<dbReference type="InterPro" id="IPR004853">
    <property type="entry name" value="Sugar_P_trans_dom"/>
</dbReference>
<evidence type="ECO:0000256" key="2">
    <source>
        <dbReference type="ARBA" id="ARBA00022692"/>
    </source>
</evidence>
<reference evidence="8" key="1">
    <citation type="submission" date="2015-06" db="EMBL/GenBank/DDBJ databases">
        <title>Expansion of signal transduction pathways in fungi by whole-genome duplication.</title>
        <authorList>
            <consortium name="DOE Joint Genome Institute"/>
            <person name="Corrochano L.M."/>
            <person name="Kuo A."/>
            <person name="Marcet-Houben M."/>
            <person name="Polaino S."/>
            <person name="Salamov A."/>
            <person name="Villalobos J.M."/>
            <person name="Alvarez M.I."/>
            <person name="Avalos J."/>
            <person name="Benito E.P."/>
            <person name="Benoit I."/>
            <person name="Burger G."/>
            <person name="Camino L.P."/>
            <person name="Canovas D."/>
            <person name="Cerda-Olmedo E."/>
            <person name="Cheng J.-F."/>
            <person name="Dominguez A."/>
            <person name="Elias M."/>
            <person name="Eslava A.P."/>
            <person name="Glaser F."/>
            <person name="Grimwood J."/>
            <person name="Gutierrez G."/>
            <person name="Heitman J."/>
            <person name="Henrissat B."/>
            <person name="Iturriaga E.A."/>
            <person name="Lang B.F."/>
            <person name="Lavin J.L."/>
            <person name="Lee S."/>
            <person name="Li W."/>
            <person name="Lindquist E."/>
            <person name="Lopez-Garcia S."/>
            <person name="Luque E.M."/>
            <person name="Marcos A.T."/>
            <person name="Martin J."/>
            <person name="McCluskey K."/>
            <person name="Medina H.R."/>
            <person name="Miralles-Duran A."/>
            <person name="Miyazaki A."/>
            <person name="Munoz-Torres E."/>
            <person name="Oguiza J.A."/>
            <person name="Ohm R."/>
            <person name="Olmedo M."/>
            <person name="Orejas M."/>
            <person name="Ortiz-Castellanos L."/>
            <person name="Pisabarro A.G."/>
            <person name="Rodriguez-Romero J."/>
            <person name="Ruiz-Herrera J."/>
            <person name="Ruiz-Vazquez R."/>
            <person name="Sanz C."/>
            <person name="Schackwitz W."/>
            <person name="Schmutz J."/>
            <person name="Shahriari M."/>
            <person name="Shelest E."/>
            <person name="Silva-Franco F."/>
            <person name="Soanes D."/>
            <person name="Syed K."/>
            <person name="Tagua V.G."/>
            <person name="Talbot N.J."/>
            <person name="Thon M."/>
            <person name="De vries R.P."/>
            <person name="Wiebenga A."/>
            <person name="Yadav J.S."/>
            <person name="Braun E.L."/>
            <person name="Baker S."/>
            <person name="Garre V."/>
            <person name="Horwitz B."/>
            <person name="Torres-Martinez S."/>
            <person name="Idnurm A."/>
            <person name="Herrera-Estrella A."/>
            <person name="Gabaldon T."/>
            <person name="Grigoriev I.V."/>
        </authorList>
    </citation>
    <scope>NUCLEOTIDE SEQUENCE [LARGE SCALE GENOMIC DNA]</scope>
    <source>
        <strain evidence="8">NRRL 1555(-)</strain>
    </source>
</reference>
<feature type="transmembrane region" description="Helical" evidence="5">
    <location>
        <begin position="70"/>
        <end position="91"/>
    </location>
</feature>
<feature type="transmembrane region" description="Helical" evidence="5">
    <location>
        <begin position="283"/>
        <end position="301"/>
    </location>
</feature>
<keyword evidence="3 5" id="KW-1133">Transmembrane helix</keyword>
<evidence type="ECO:0000256" key="4">
    <source>
        <dbReference type="ARBA" id="ARBA00023136"/>
    </source>
</evidence>
<protein>
    <recommendedName>
        <fullName evidence="6">Sugar phosphate transporter domain-containing protein</fullName>
    </recommendedName>
</protein>
<dbReference type="OrthoDB" id="6418713at2759"/>
<keyword evidence="8" id="KW-1185">Reference proteome</keyword>
<comment type="subcellular location">
    <subcellularLocation>
        <location evidence="1">Membrane</location>
        <topology evidence="1">Multi-pass membrane protein</topology>
    </subcellularLocation>
</comment>
<evidence type="ECO:0000256" key="1">
    <source>
        <dbReference type="ARBA" id="ARBA00004141"/>
    </source>
</evidence>
<evidence type="ECO:0000256" key="5">
    <source>
        <dbReference type="SAM" id="Phobius"/>
    </source>
</evidence>
<evidence type="ECO:0000313" key="7">
    <source>
        <dbReference type="EMBL" id="OAD80562.1"/>
    </source>
</evidence>